<dbReference type="Pfam" id="PF21070">
    <property type="entry name" value="IcmF_helical"/>
    <property type="match status" value="1"/>
</dbReference>
<dbReference type="InterPro" id="IPR009612">
    <property type="entry name" value="IcmF-rel"/>
</dbReference>
<dbReference type="InterPro" id="IPR048677">
    <property type="entry name" value="TssM1_hel"/>
</dbReference>
<keyword evidence="1" id="KW-0812">Transmembrane</keyword>
<keyword evidence="1" id="KW-1133">Transmembrane helix</keyword>
<name>A0A543K4K2_9RHOB</name>
<organism evidence="6 7">
    <name type="scientific">Roseinatronobacter monicus</name>
    <dbReference type="NCBI Taxonomy" id="393481"/>
    <lineage>
        <taxon>Bacteria</taxon>
        <taxon>Pseudomonadati</taxon>
        <taxon>Pseudomonadota</taxon>
        <taxon>Alphaproteobacteria</taxon>
        <taxon>Rhodobacterales</taxon>
        <taxon>Paracoccaceae</taxon>
        <taxon>Roseinatronobacter</taxon>
    </lineage>
</organism>
<accession>A0A543K4K2</accession>
<protein>
    <submittedName>
        <fullName evidence="6">Type VI secretion system protein ImpL</fullName>
    </submittedName>
</protein>
<dbReference type="AlphaFoldDB" id="A0A543K4K2"/>
<dbReference type="Pfam" id="PF14331">
    <property type="entry name" value="IcmF-related_N"/>
    <property type="match status" value="1"/>
</dbReference>
<dbReference type="EMBL" id="VFPT01000004">
    <property type="protein sequence ID" value="TQM89964.1"/>
    <property type="molecule type" value="Genomic_DNA"/>
</dbReference>
<dbReference type="Proteomes" id="UP000320582">
    <property type="component" value="Unassembled WGS sequence"/>
</dbReference>
<dbReference type="InterPro" id="IPR010623">
    <property type="entry name" value="IcmF_C"/>
</dbReference>
<evidence type="ECO:0000259" key="4">
    <source>
        <dbReference type="Pfam" id="PF14331"/>
    </source>
</evidence>
<dbReference type="InterPro" id="IPR025743">
    <property type="entry name" value="TssM1_N"/>
</dbReference>
<dbReference type="PANTHER" id="PTHR36153:SF5">
    <property type="entry name" value="EXPORTED PROTEIN"/>
    <property type="match status" value="1"/>
</dbReference>
<feature type="transmembrane region" description="Helical" evidence="1">
    <location>
        <begin position="49"/>
        <end position="72"/>
    </location>
</feature>
<dbReference type="InterPro" id="IPR053156">
    <property type="entry name" value="T6SS_TssM-like"/>
</dbReference>
<evidence type="ECO:0000313" key="7">
    <source>
        <dbReference type="Proteomes" id="UP000320582"/>
    </source>
</evidence>
<dbReference type="PANTHER" id="PTHR36153">
    <property type="entry name" value="INNER MEMBRANE PROTEIN-RELATED"/>
    <property type="match status" value="1"/>
</dbReference>
<dbReference type="SUPFAM" id="SSF52540">
    <property type="entry name" value="P-loop containing nucleoside triphosphate hydrolases"/>
    <property type="match status" value="1"/>
</dbReference>
<feature type="domain" description="Type VI secretion system component TssM1 helical" evidence="5">
    <location>
        <begin position="957"/>
        <end position="1056"/>
    </location>
</feature>
<dbReference type="Gene3D" id="3.40.50.300">
    <property type="entry name" value="P-loop containing nucleotide triphosphate hydrolases"/>
    <property type="match status" value="1"/>
</dbReference>
<reference evidence="6 7" key="1">
    <citation type="submission" date="2019-06" db="EMBL/GenBank/DDBJ databases">
        <title>Genomic Encyclopedia of Archaeal and Bacterial Type Strains, Phase II (KMG-II): from individual species to whole genera.</title>
        <authorList>
            <person name="Goeker M."/>
        </authorList>
    </citation>
    <scope>NUCLEOTIDE SEQUENCE [LARGE SCALE GENOMIC DNA]</scope>
    <source>
        <strain evidence="6 7">DSM 18423</strain>
    </source>
</reference>
<keyword evidence="1" id="KW-0472">Membrane</keyword>
<gene>
    <name evidence="6" type="ORF">BD293_4283</name>
</gene>
<evidence type="ECO:0000313" key="6">
    <source>
        <dbReference type="EMBL" id="TQM89964.1"/>
    </source>
</evidence>
<dbReference type="Pfam" id="PF06744">
    <property type="entry name" value="IcmF_C"/>
    <property type="match status" value="1"/>
</dbReference>
<dbReference type="InterPro" id="IPR017731">
    <property type="entry name" value="TssM1-like"/>
</dbReference>
<comment type="caution">
    <text evidence="6">The sequence shown here is derived from an EMBL/GenBank/DDBJ whole genome shotgun (WGS) entry which is preliminary data.</text>
</comment>
<dbReference type="NCBIfam" id="TIGR03348">
    <property type="entry name" value="VI_IcmF"/>
    <property type="match status" value="1"/>
</dbReference>
<keyword evidence="7" id="KW-1185">Reference proteome</keyword>
<feature type="domain" description="Type VI secretion system component TssM1 N-terminal" evidence="4">
    <location>
        <begin position="198"/>
        <end position="448"/>
    </location>
</feature>
<sequence>MRAVKVLRKFLRPLPLAVVLSLCLAALIWLFGARMTVFGITPFGNEVLRGWLALFLTTLGVMLLVVWFISLWREYKAERSEREARPLTPEQLETRAMRQVFERATSVMAGRWEGAGDPINGLPWYLVMGAPGSGKSTMITASEMRRPIDHELAAATADLRGSGSGTMLEWHVAGSEAVLLQLSGSAFVAPETRSPIERHVWARFLKELQRVRPRRPLNGVILVIDLAEFCEMDTTARDAYATSIRRITDEIVRTIDTQITVHVVFTKLDLVAGFLDFFEDATAAERDELLGFHFDANFSKPWLEVFDEAYVDFLERMQARLALRMKNLKGVLSRQEAFAFARTFVGLRNPLRSLLATALDPDRFSTTPLFRGIYFAAPIQENAPRNIFLQAVGARYALPSPLYSVPQGAPQPYFAAQVLPRAIMPEGGLAGTSRREDRSFARFAMVLGAACVAGVGTVSLFWFGKYGENLARASVLLEQVEEYSSQKMKSGGPLELEMLNTIRDATNAFGEYRDISRPEAILTLYKGLELGPLADESYRQLLHQRFMVQLTTSLAFDLRDICPRGSDAQLEILRVLRMLESPDRRNLDTIQSYFRNRWRDNYPQNAEMQERLNSHLVYALQIEPQNYEINQELVRAAQVDLGMMTPYRRFYSSVRALAESQLPNAVEFRSAVGATFDIVYRADPALSPEREVLTTGPANDEQRDECGRIAERIVPTDPFEIPRFFTREQYHGFFVPQARAIAQVALDDLWVLGVGDTASFSDADLDQITENLRELYVEDYIRAWRQALNSMQIRPFSDLREAGEVLRGLSGVDSPIRRIAALVADNTVIYPPETVEPDITTGGATQLSFDSDRRAGLRINEDFRAIHRLLLGEEGTTQTDIGQIEAALTDLYEYIKSVRDATRPNAKALELAIERANLRGADPIFVVQRLAERTPAPFNTHLRDVARESWEVIMAAATQELNRKWNEEIYGEFQRLIAGRYPFDRDSPDDLPLQDFEDFFGPTGKLESFFRTELKTFVDENTGIPRIIDGQFLPMDPDFTANLRRAINITQTFFDNSGELSVQFSVQPIGMSANLSRAQLNFEGQLVISTHGAARPVRIVWPNALSGTPSSRMDLSPLTRSGASTSRQYDGPWSWLRLYDSSQKSGLADNSVDIAFSTANGQSAQFRIRSEGQVNPFFNSPLSSFSLPAYLRSPEDGS</sequence>
<dbReference type="Pfam" id="PF06761">
    <property type="entry name" value="IcmF-related"/>
    <property type="match status" value="1"/>
</dbReference>
<evidence type="ECO:0000259" key="5">
    <source>
        <dbReference type="Pfam" id="PF21070"/>
    </source>
</evidence>
<feature type="transmembrane region" description="Helical" evidence="1">
    <location>
        <begin position="443"/>
        <end position="464"/>
    </location>
</feature>
<feature type="domain" description="Type VI secretion system IcmF C-terminal" evidence="2">
    <location>
        <begin position="1064"/>
        <end position="1171"/>
    </location>
</feature>
<evidence type="ECO:0000256" key="1">
    <source>
        <dbReference type="SAM" id="Phobius"/>
    </source>
</evidence>
<dbReference type="InterPro" id="IPR027417">
    <property type="entry name" value="P-loop_NTPase"/>
</dbReference>
<proteinExistence type="predicted"/>
<evidence type="ECO:0000259" key="2">
    <source>
        <dbReference type="Pfam" id="PF06744"/>
    </source>
</evidence>
<evidence type="ECO:0000259" key="3">
    <source>
        <dbReference type="Pfam" id="PF06761"/>
    </source>
</evidence>
<feature type="domain" description="IcmF-related" evidence="3">
    <location>
        <begin position="496"/>
        <end position="827"/>
    </location>
</feature>